<name>A0A0C3EQE5_PILCF</name>
<evidence type="ECO:0000313" key="2">
    <source>
        <dbReference type="EMBL" id="KIM74785.1"/>
    </source>
</evidence>
<evidence type="ECO:0000256" key="1">
    <source>
        <dbReference type="SAM" id="MobiDB-lite"/>
    </source>
</evidence>
<feature type="compositionally biased region" description="Basic and acidic residues" evidence="1">
    <location>
        <begin position="240"/>
        <end position="257"/>
    </location>
</feature>
<dbReference type="Proteomes" id="UP000054166">
    <property type="component" value="Unassembled WGS sequence"/>
</dbReference>
<reference evidence="3" key="2">
    <citation type="submission" date="2015-01" db="EMBL/GenBank/DDBJ databases">
        <title>Evolutionary Origins and Diversification of the Mycorrhizal Mutualists.</title>
        <authorList>
            <consortium name="DOE Joint Genome Institute"/>
            <consortium name="Mycorrhizal Genomics Consortium"/>
            <person name="Kohler A."/>
            <person name="Kuo A."/>
            <person name="Nagy L.G."/>
            <person name="Floudas D."/>
            <person name="Copeland A."/>
            <person name="Barry K.W."/>
            <person name="Cichocki N."/>
            <person name="Veneault-Fourrey C."/>
            <person name="LaButti K."/>
            <person name="Lindquist E.A."/>
            <person name="Lipzen A."/>
            <person name="Lundell T."/>
            <person name="Morin E."/>
            <person name="Murat C."/>
            <person name="Riley R."/>
            <person name="Ohm R."/>
            <person name="Sun H."/>
            <person name="Tunlid A."/>
            <person name="Henrissat B."/>
            <person name="Grigoriev I.V."/>
            <person name="Hibbett D.S."/>
            <person name="Martin F."/>
        </authorList>
    </citation>
    <scope>NUCLEOTIDE SEQUENCE [LARGE SCALE GENOMIC DNA]</scope>
    <source>
        <strain evidence="3">F 1598</strain>
    </source>
</reference>
<feature type="compositionally biased region" description="Low complexity" evidence="1">
    <location>
        <begin position="84"/>
        <end position="97"/>
    </location>
</feature>
<accession>A0A0C3EQE5</accession>
<reference evidence="2 3" key="1">
    <citation type="submission" date="2014-04" db="EMBL/GenBank/DDBJ databases">
        <authorList>
            <consortium name="DOE Joint Genome Institute"/>
            <person name="Kuo A."/>
            <person name="Tarkka M."/>
            <person name="Buscot F."/>
            <person name="Kohler A."/>
            <person name="Nagy L.G."/>
            <person name="Floudas D."/>
            <person name="Copeland A."/>
            <person name="Barry K.W."/>
            <person name="Cichocki N."/>
            <person name="Veneault-Fourrey C."/>
            <person name="LaButti K."/>
            <person name="Lindquist E.A."/>
            <person name="Lipzen A."/>
            <person name="Lundell T."/>
            <person name="Morin E."/>
            <person name="Murat C."/>
            <person name="Sun H."/>
            <person name="Tunlid A."/>
            <person name="Henrissat B."/>
            <person name="Grigoriev I.V."/>
            <person name="Hibbett D.S."/>
            <person name="Martin F."/>
            <person name="Nordberg H.P."/>
            <person name="Cantor M.N."/>
            <person name="Hua S.X."/>
        </authorList>
    </citation>
    <scope>NUCLEOTIDE SEQUENCE [LARGE SCALE GENOMIC DNA]</scope>
    <source>
        <strain evidence="2 3">F 1598</strain>
    </source>
</reference>
<sequence length="257" mass="28943">METYSKETNDDGNPNEKPQQHMTYTETTAKDEDANRQHGGHDIRSRPETTPKKEENKPNLTSGHIHKRVPTTKNNKQSTTTHEAPAQATKTTATVATGSAHSTSPRQNRKRQEQRSIRDTGPPITCEHKQTHSNSNTYTTDSPKKTETKPPKPAKAIGEASGTPAAKTSAKKHSKTTRGARRTRPKDHRKSRKAKRKRNKKKRIQTTRQPILQPLPILTAANGEDDRNNKRQTKPATHTGFKDREQKRDQHTARAKI</sequence>
<organism evidence="2 3">
    <name type="scientific">Piloderma croceum (strain F 1598)</name>
    <dbReference type="NCBI Taxonomy" id="765440"/>
    <lineage>
        <taxon>Eukaryota</taxon>
        <taxon>Fungi</taxon>
        <taxon>Dikarya</taxon>
        <taxon>Basidiomycota</taxon>
        <taxon>Agaricomycotina</taxon>
        <taxon>Agaricomycetes</taxon>
        <taxon>Agaricomycetidae</taxon>
        <taxon>Atheliales</taxon>
        <taxon>Atheliaceae</taxon>
        <taxon>Piloderma</taxon>
    </lineage>
</organism>
<dbReference type="EMBL" id="KN833055">
    <property type="protein sequence ID" value="KIM74785.1"/>
    <property type="molecule type" value="Genomic_DNA"/>
</dbReference>
<feature type="compositionally biased region" description="Basic and acidic residues" evidence="1">
    <location>
        <begin position="28"/>
        <end position="57"/>
    </location>
</feature>
<evidence type="ECO:0000313" key="3">
    <source>
        <dbReference type="Proteomes" id="UP000054166"/>
    </source>
</evidence>
<dbReference type="AlphaFoldDB" id="A0A0C3EQE5"/>
<feature type="compositionally biased region" description="Basic residues" evidence="1">
    <location>
        <begin position="169"/>
        <end position="205"/>
    </location>
</feature>
<feature type="region of interest" description="Disordered" evidence="1">
    <location>
        <begin position="1"/>
        <end position="257"/>
    </location>
</feature>
<protein>
    <submittedName>
        <fullName evidence="2">Uncharacterized protein</fullName>
    </submittedName>
</protein>
<keyword evidence="3" id="KW-1185">Reference proteome</keyword>
<dbReference type="HOGENOM" id="CLU_1082260_0_0_1"/>
<gene>
    <name evidence="2" type="ORF">PILCRDRAFT_92408</name>
</gene>
<proteinExistence type="predicted"/>
<dbReference type="InParanoid" id="A0A0C3EQE5"/>
<feature type="compositionally biased region" description="Polar residues" evidence="1">
    <location>
        <begin position="71"/>
        <end position="82"/>
    </location>
</feature>
<feature type="compositionally biased region" description="Polar residues" evidence="1">
    <location>
        <begin position="16"/>
        <end position="27"/>
    </location>
</feature>